<dbReference type="EMBL" id="AP021874">
    <property type="protein sequence ID" value="BBO70828.1"/>
    <property type="molecule type" value="Genomic_DNA"/>
</dbReference>
<sequence>MTAARSFFLIFILLAAHRVCGILGDNDIVFGLAADQIDTGARDYDSLVKKLLTGRCDLSIDRLEILMGFKVIGKAFINPPDLACQGIPEEPAEPFHMMLTKNERGLELKQIVDEGIRE</sequence>
<evidence type="ECO:0000313" key="2">
    <source>
        <dbReference type="Proteomes" id="UP000427906"/>
    </source>
</evidence>
<evidence type="ECO:0000313" key="1">
    <source>
        <dbReference type="EMBL" id="BBO70828.1"/>
    </source>
</evidence>
<dbReference type="OrthoDB" id="5904382at2"/>
<name>A0A5K7YQ25_9BACT</name>
<dbReference type="KEGG" id="dalk:DSCA_47580"/>
<organism evidence="1 2">
    <name type="scientific">Desulfosarcina alkanivorans</name>
    <dbReference type="NCBI Taxonomy" id="571177"/>
    <lineage>
        <taxon>Bacteria</taxon>
        <taxon>Pseudomonadati</taxon>
        <taxon>Thermodesulfobacteriota</taxon>
        <taxon>Desulfobacteria</taxon>
        <taxon>Desulfobacterales</taxon>
        <taxon>Desulfosarcinaceae</taxon>
        <taxon>Desulfosarcina</taxon>
    </lineage>
</organism>
<dbReference type="AlphaFoldDB" id="A0A5K7YQ25"/>
<evidence type="ECO:0008006" key="3">
    <source>
        <dbReference type="Google" id="ProtNLM"/>
    </source>
</evidence>
<dbReference type="RefSeq" id="WP_155318745.1">
    <property type="nucleotide sequence ID" value="NZ_AP021874.1"/>
</dbReference>
<proteinExistence type="predicted"/>
<keyword evidence="2" id="KW-1185">Reference proteome</keyword>
<gene>
    <name evidence="1" type="ORF">DSCA_47580</name>
</gene>
<protein>
    <recommendedName>
        <fullName evidence="3">Solute-binding protein family 3/N-terminal domain-containing protein</fullName>
    </recommendedName>
</protein>
<reference evidence="1 2" key="1">
    <citation type="submission" date="2019-11" db="EMBL/GenBank/DDBJ databases">
        <title>Comparative genomics of hydrocarbon-degrading Desulfosarcina strains.</title>
        <authorList>
            <person name="Watanabe M."/>
            <person name="Kojima H."/>
            <person name="Fukui M."/>
        </authorList>
    </citation>
    <scope>NUCLEOTIDE SEQUENCE [LARGE SCALE GENOMIC DNA]</scope>
    <source>
        <strain evidence="1 2">PL12</strain>
    </source>
</reference>
<accession>A0A5K7YQ25</accession>
<dbReference type="Proteomes" id="UP000427906">
    <property type="component" value="Chromosome"/>
</dbReference>